<sequence>MAVRSIALDQVAQAAPSGELPPYVTEVFDPRTIVVSKMDFDRSVFEREPATFTATARRSNNG</sequence>
<keyword evidence="2" id="KW-1185">Reference proteome</keyword>
<name>A0ABY8A4C6_9ACTN</name>
<proteinExistence type="predicted"/>
<evidence type="ECO:0000313" key="1">
    <source>
        <dbReference type="EMBL" id="WEB39586.1"/>
    </source>
</evidence>
<dbReference type="Proteomes" id="UP001218629">
    <property type="component" value="Chromosome"/>
</dbReference>
<organism evidence="1 2">
    <name type="scientific">Streptomyces yunnanensis</name>
    <dbReference type="NCBI Taxonomy" id="156453"/>
    <lineage>
        <taxon>Bacteria</taxon>
        <taxon>Bacillati</taxon>
        <taxon>Actinomycetota</taxon>
        <taxon>Actinomycetes</taxon>
        <taxon>Kitasatosporales</taxon>
        <taxon>Streptomycetaceae</taxon>
        <taxon>Streptomyces</taxon>
    </lineage>
</organism>
<gene>
    <name evidence="1" type="ORF">MOV08_10090</name>
</gene>
<protein>
    <recommendedName>
        <fullName evidence="3">UTRA domain-containing protein</fullName>
    </recommendedName>
</protein>
<dbReference type="EMBL" id="CP095749">
    <property type="protein sequence ID" value="WEB39586.1"/>
    <property type="molecule type" value="Genomic_DNA"/>
</dbReference>
<accession>A0ABY8A4C6</accession>
<dbReference type="RefSeq" id="WP_275307132.1">
    <property type="nucleotide sequence ID" value="NZ_CP095749.1"/>
</dbReference>
<reference evidence="1 2" key="1">
    <citation type="submission" date="2022-03" db="EMBL/GenBank/DDBJ databases">
        <title>Streptomyces yunnanensis P86,complete genome.</title>
        <authorList>
            <person name="Chen S."/>
            <person name="Zhang Q."/>
        </authorList>
    </citation>
    <scope>NUCLEOTIDE SEQUENCE [LARGE SCALE GENOMIC DNA]</scope>
    <source>
        <strain evidence="1 2">P86</strain>
    </source>
</reference>
<evidence type="ECO:0008006" key="3">
    <source>
        <dbReference type="Google" id="ProtNLM"/>
    </source>
</evidence>
<evidence type="ECO:0000313" key="2">
    <source>
        <dbReference type="Proteomes" id="UP001218629"/>
    </source>
</evidence>